<dbReference type="Proteomes" id="UP000269396">
    <property type="component" value="Unassembled WGS sequence"/>
</dbReference>
<evidence type="ECO:0000313" key="2">
    <source>
        <dbReference type="EMBL" id="VDO98978.1"/>
    </source>
</evidence>
<evidence type="ECO:0000256" key="1">
    <source>
        <dbReference type="SAM" id="MobiDB-lite"/>
    </source>
</evidence>
<dbReference type="GO" id="GO:0046872">
    <property type="term" value="F:metal ion binding"/>
    <property type="evidence" value="ECO:0007669"/>
    <property type="project" value="InterPro"/>
</dbReference>
<dbReference type="AlphaFoldDB" id="A0A183NNT7"/>
<dbReference type="InterPro" id="IPR000571">
    <property type="entry name" value="Znf_CCCH"/>
</dbReference>
<name>A0A183NNT7_9TREM</name>
<accession>A0A183NNT7</accession>
<protein>
    <submittedName>
        <fullName evidence="2">Uncharacterized protein</fullName>
    </submittedName>
</protein>
<dbReference type="PROSITE" id="PS50103">
    <property type="entry name" value="ZF_C3H1"/>
    <property type="match status" value="1"/>
</dbReference>
<proteinExistence type="predicted"/>
<feature type="region of interest" description="Disordered" evidence="1">
    <location>
        <begin position="115"/>
        <end position="143"/>
    </location>
</feature>
<dbReference type="STRING" id="31246.A0A183NNT7"/>
<dbReference type="EMBL" id="UZAL01007854">
    <property type="protein sequence ID" value="VDO98978.1"/>
    <property type="molecule type" value="Genomic_DNA"/>
</dbReference>
<sequence length="143" mass="15777">MWFSPPDEVKVIFFTKPSDTASISVSKVKTVVSANPAQIVCRFQNRCTNPHCQFYHPPVVVQAPPIIVRSSASTVPVFNSQIPCRYGSGCTNRTKCPFLHSDLPSVDQLKWIAPSKKQQSSNPISTKANSTEKVVKSVTTLKE</sequence>
<feature type="compositionally biased region" description="Polar residues" evidence="1">
    <location>
        <begin position="116"/>
        <end position="143"/>
    </location>
</feature>
<reference evidence="2 3" key="1">
    <citation type="submission" date="2018-11" db="EMBL/GenBank/DDBJ databases">
        <authorList>
            <consortium name="Pathogen Informatics"/>
        </authorList>
    </citation>
    <scope>NUCLEOTIDE SEQUENCE [LARGE SCALE GENOMIC DNA]</scope>
    <source>
        <strain>Denwood</strain>
        <strain evidence="3">Zambia</strain>
    </source>
</reference>
<organism evidence="2 3">
    <name type="scientific">Schistosoma mattheei</name>
    <dbReference type="NCBI Taxonomy" id="31246"/>
    <lineage>
        <taxon>Eukaryota</taxon>
        <taxon>Metazoa</taxon>
        <taxon>Spiralia</taxon>
        <taxon>Lophotrochozoa</taxon>
        <taxon>Platyhelminthes</taxon>
        <taxon>Trematoda</taxon>
        <taxon>Digenea</taxon>
        <taxon>Strigeidida</taxon>
        <taxon>Schistosomatoidea</taxon>
        <taxon>Schistosomatidae</taxon>
        <taxon>Schistosoma</taxon>
    </lineage>
</organism>
<dbReference type="Gene3D" id="4.10.1000.30">
    <property type="match status" value="1"/>
</dbReference>
<dbReference type="Pfam" id="PF14608">
    <property type="entry name" value="zf-CCCH_2"/>
    <property type="match status" value="2"/>
</dbReference>
<gene>
    <name evidence="2" type="ORF">SMTD_LOCUS3773</name>
</gene>
<evidence type="ECO:0000313" key="3">
    <source>
        <dbReference type="Proteomes" id="UP000269396"/>
    </source>
</evidence>
<keyword evidence="3" id="KW-1185">Reference proteome</keyword>